<reference evidence="2 3" key="1">
    <citation type="journal article" date="2020" name="Nat. Commun.">
        <title>The structures of two archaeal type IV pili illuminate evolutionary relationships.</title>
        <authorList>
            <person name="Wang F."/>
            <person name="Baquero D.P."/>
            <person name="Su Z."/>
            <person name="Beltran L.C."/>
            <person name="Prangishvili D."/>
            <person name="Krupovic M."/>
            <person name="Egelman E.H."/>
        </authorList>
    </citation>
    <scope>NUCLEOTIDE SEQUENCE [LARGE SCALE GENOMIC DNA]</scope>
    <source>
        <strain evidence="2 3">POZ149</strain>
    </source>
</reference>
<dbReference type="Gene3D" id="3.10.450.50">
    <property type="match status" value="1"/>
</dbReference>
<accession>A0A7S9IHQ9</accession>
<dbReference type="PANTHER" id="PTHR41534:SF2">
    <property type="entry name" value="3-PHENYLPROPIONATE_CINNAMIC ACID DIOXYGENASE SUBUNIT BETA"/>
    <property type="match status" value="1"/>
</dbReference>
<protein>
    <recommendedName>
        <fullName evidence="4">Aromatic-ring-hydroxylating dioxygenase beta subunit</fullName>
    </recommendedName>
</protein>
<dbReference type="InterPro" id="IPR032710">
    <property type="entry name" value="NTF2-like_dom_sf"/>
</dbReference>
<dbReference type="PANTHER" id="PTHR41534">
    <property type="entry name" value="BLR3401 PROTEIN"/>
    <property type="match status" value="1"/>
</dbReference>
<evidence type="ECO:0008006" key="4">
    <source>
        <dbReference type="Google" id="ProtNLM"/>
    </source>
</evidence>
<dbReference type="Proteomes" id="UP000594632">
    <property type="component" value="Chromosome"/>
</dbReference>
<evidence type="ECO:0000313" key="3">
    <source>
        <dbReference type="Proteomes" id="UP000594632"/>
    </source>
</evidence>
<organism evidence="2 3">
    <name type="scientific">Saccharolobus solfataricus</name>
    <name type="common">Sulfolobus solfataricus</name>
    <dbReference type="NCBI Taxonomy" id="2287"/>
    <lineage>
        <taxon>Archaea</taxon>
        <taxon>Thermoproteota</taxon>
        <taxon>Thermoprotei</taxon>
        <taxon>Sulfolobales</taxon>
        <taxon>Sulfolobaceae</taxon>
        <taxon>Saccharolobus</taxon>
    </lineage>
</organism>
<keyword evidence="1" id="KW-0560">Oxidoreductase</keyword>
<dbReference type="InterPro" id="IPR000391">
    <property type="entry name" value="Rng_hydr_dOase-bsu"/>
</dbReference>
<dbReference type="GO" id="GO:0016491">
    <property type="term" value="F:oxidoreductase activity"/>
    <property type="evidence" value="ECO:0007669"/>
    <property type="project" value="UniProtKB-KW"/>
</dbReference>
<dbReference type="GO" id="GO:0019380">
    <property type="term" value="P:3-phenylpropionate catabolic process"/>
    <property type="evidence" value="ECO:0007669"/>
    <property type="project" value="TreeGrafter"/>
</dbReference>
<dbReference type="AlphaFoldDB" id="A0A7S9IHQ9"/>
<name>A0A7S9IHQ9_SACSO</name>
<proteinExistence type="predicted"/>
<evidence type="ECO:0000313" key="2">
    <source>
        <dbReference type="EMBL" id="QPG49275.1"/>
    </source>
</evidence>
<evidence type="ECO:0000256" key="1">
    <source>
        <dbReference type="ARBA" id="ARBA00023002"/>
    </source>
</evidence>
<gene>
    <name evidence="2" type="ORF">HFC64_04945</name>
</gene>
<sequence>MNLQELFYNIYNFEIMEAELLDAEEYDKWLTLLDDDYEYYVMEGDNRQGKKLDFGNRKFLFSADKNKWKLFIDRLFSSYGWSYQYAQTKTRRIIGNVRIVNLKENNVVHVASNVLVLRFNAEDIKEFPTLISGKREDTLRIYRDNEIKIVRRIVHLDSTSYPSYNLYFPL</sequence>
<dbReference type="Pfam" id="PF00866">
    <property type="entry name" value="Ring_hydroxyl_B"/>
    <property type="match status" value="1"/>
</dbReference>
<dbReference type="EMBL" id="CP050869">
    <property type="protein sequence ID" value="QPG49275.1"/>
    <property type="molecule type" value="Genomic_DNA"/>
</dbReference>
<dbReference type="SUPFAM" id="SSF54427">
    <property type="entry name" value="NTF2-like"/>
    <property type="match status" value="1"/>
</dbReference>